<evidence type="ECO:0000256" key="11">
    <source>
        <dbReference type="RuleBase" id="RU003832"/>
    </source>
</evidence>
<dbReference type="EC" id="2.4.1.-" evidence="11"/>
<evidence type="ECO:0000256" key="10">
    <source>
        <dbReference type="ARBA" id="ARBA00023180"/>
    </source>
</evidence>
<dbReference type="SUPFAM" id="SSF53756">
    <property type="entry name" value="UDP-Glycosyltransferase/glycogen phosphorylase"/>
    <property type="match status" value="1"/>
</dbReference>
<keyword evidence="4 11" id="KW-0328">Glycosyltransferase</keyword>
<keyword evidence="15" id="KW-1185">Reference proteome</keyword>
<dbReference type="InterPro" id="IPR031481">
    <property type="entry name" value="Glyco_tran_10_N"/>
</dbReference>
<evidence type="ECO:0000256" key="3">
    <source>
        <dbReference type="ARBA" id="ARBA00008919"/>
    </source>
</evidence>
<feature type="domain" description="Fucosyltransferase C-terminal" evidence="12">
    <location>
        <begin position="221"/>
        <end position="403"/>
    </location>
</feature>
<evidence type="ECO:0000256" key="2">
    <source>
        <dbReference type="ARBA" id="ARBA00004922"/>
    </source>
</evidence>
<evidence type="ECO:0000256" key="9">
    <source>
        <dbReference type="ARBA" id="ARBA00023136"/>
    </source>
</evidence>
<keyword evidence="8" id="KW-1133">Transmembrane helix</keyword>
<comment type="caution">
    <text evidence="14">The sequence shown here is derived from an EMBL/GenBank/DDBJ whole genome shotgun (WGS) entry which is preliminary data.</text>
</comment>
<dbReference type="InterPro" id="IPR038577">
    <property type="entry name" value="GT10-like_C_sf"/>
</dbReference>
<dbReference type="PANTHER" id="PTHR11929">
    <property type="entry name" value="ALPHA- 1,3 -FUCOSYLTRANSFERASE"/>
    <property type="match status" value="1"/>
</dbReference>
<evidence type="ECO:0000259" key="12">
    <source>
        <dbReference type="Pfam" id="PF00852"/>
    </source>
</evidence>
<dbReference type="Pfam" id="PF00852">
    <property type="entry name" value="Glyco_transf_10"/>
    <property type="match status" value="1"/>
</dbReference>
<evidence type="ECO:0000256" key="7">
    <source>
        <dbReference type="ARBA" id="ARBA00022968"/>
    </source>
</evidence>
<dbReference type="Pfam" id="PF17039">
    <property type="entry name" value="Glyco_tran_10_N"/>
    <property type="match status" value="1"/>
</dbReference>
<evidence type="ECO:0000313" key="14">
    <source>
        <dbReference type="EMBL" id="CAK8697000.1"/>
    </source>
</evidence>
<keyword evidence="9" id="KW-0472">Membrane</keyword>
<comment type="similarity">
    <text evidence="3 11">Belongs to the glycosyltransferase 10 family.</text>
</comment>
<keyword evidence="7" id="KW-0735">Signal-anchor</keyword>
<comment type="pathway">
    <text evidence="2">Protein modification; protein glycosylation.</text>
</comment>
<keyword evidence="11" id="KW-0333">Golgi apparatus</keyword>
<evidence type="ECO:0000256" key="6">
    <source>
        <dbReference type="ARBA" id="ARBA00022692"/>
    </source>
</evidence>
<protein>
    <recommendedName>
        <fullName evidence="11">Fucosyltransferase</fullName>
        <ecNumber evidence="11">2.4.1.-</ecNumber>
    </recommendedName>
</protein>
<keyword evidence="10" id="KW-0325">Glycoprotein</keyword>
<dbReference type="InterPro" id="IPR001503">
    <property type="entry name" value="Glyco_trans_10"/>
</dbReference>
<accession>A0ABP0GZM6</accession>
<proteinExistence type="inferred from homology"/>
<dbReference type="Proteomes" id="UP001642483">
    <property type="component" value="Unassembled WGS sequence"/>
</dbReference>
<evidence type="ECO:0000256" key="1">
    <source>
        <dbReference type="ARBA" id="ARBA00004167"/>
    </source>
</evidence>
<comment type="subcellular location">
    <subcellularLocation>
        <location evidence="11">Golgi apparatus</location>
        <location evidence="11">Golgi stack membrane</location>
        <topology evidence="11">Single-pass type II membrane protein</topology>
    </subcellularLocation>
    <subcellularLocation>
        <location evidence="1">Membrane</location>
        <topology evidence="1">Single-pass membrane protein</topology>
    </subcellularLocation>
</comment>
<keyword evidence="6 11" id="KW-0812">Transmembrane</keyword>
<sequence length="429" mass="50185">MMVLRKGIRCIKKLLYCLLCFLVLHTFLWLMSEHSSRTLGGLRSNIQVVDEDNSLVPQTRFANKFKAYRLKELPNDVTFDKEDMLDANGKPYKIILWTNRNLGEYTANPEVCFANVSCVITYDKELLNTSHAIVFRAGKFSGRHMPLERKSYQLFVWWTVETPLHTPATNGMNNFFNLTFHYRTDADVYAPYGSTQLILRELEARGETDLEELLARKWRANKTVIWAVSNCYEKRMIYAKSLMAAGLEVDVYGSCFGRRKELGEGRYSPQMYETISQYKFYFSFENSINCKDYITEKFWFNGLRSGAVPVVWGPRKLDVLKVAPTKSFIHTDDFSSPVELVRYLQYLANNQTAYAEYLQWRTWVKHPENIEKHLQELATERNDLRSFCHLCSIIQANERRRKYNLKSPHKIIKSLKEAWNGPENGECHQ</sequence>
<name>A0ABP0GZM6_CLALP</name>
<gene>
    <name evidence="14" type="ORF">CVLEPA_LOCUS30291</name>
</gene>
<dbReference type="PANTHER" id="PTHR11929:SF145">
    <property type="entry name" value="ALPHA-(1,3)-FUCOSYLTRANSFERASE FUT-1"/>
    <property type="match status" value="1"/>
</dbReference>
<evidence type="ECO:0000256" key="4">
    <source>
        <dbReference type="ARBA" id="ARBA00022676"/>
    </source>
</evidence>
<evidence type="ECO:0000256" key="8">
    <source>
        <dbReference type="ARBA" id="ARBA00022989"/>
    </source>
</evidence>
<dbReference type="Gene3D" id="3.40.50.11660">
    <property type="entry name" value="Glycosyl transferase family 10, C-terminal domain"/>
    <property type="match status" value="1"/>
</dbReference>
<evidence type="ECO:0000259" key="13">
    <source>
        <dbReference type="Pfam" id="PF17039"/>
    </source>
</evidence>
<organism evidence="14 15">
    <name type="scientific">Clavelina lepadiformis</name>
    <name type="common">Light-bulb sea squirt</name>
    <name type="synonym">Ascidia lepadiformis</name>
    <dbReference type="NCBI Taxonomy" id="159417"/>
    <lineage>
        <taxon>Eukaryota</taxon>
        <taxon>Metazoa</taxon>
        <taxon>Chordata</taxon>
        <taxon>Tunicata</taxon>
        <taxon>Ascidiacea</taxon>
        <taxon>Aplousobranchia</taxon>
        <taxon>Clavelinidae</taxon>
        <taxon>Clavelina</taxon>
    </lineage>
</organism>
<evidence type="ECO:0000256" key="5">
    <source>
        <dbReference type="ARBA" id="ARBA00022679"/>
    </source>
</evidence>
<feature type="domain" description="Fucosyltransferase N-terminal" evidence="13">
    <location>
        <begin position="92"/>
        <end position="193"/>
    </location>
</feature>
<dbReference type="EMBL" id="CAWYQH010000163">
    <property type="protein sequence ID" value="CAK8697000.1"/>
    <property type="molecule type" value="Genomic_DNA"/>
</dbReference>
<reference evidence="14 15" key="1">
    <citation type="submission" date="2024-02" db="EMBL/GenBank/DDBJ databases">
        <authorList>
            <person name="Daric V."/>
            <person name="Darras S."/>
        </authorList>
    </citation>
    <scope>NUCLEOTIDE SEQUENCE [LARGE SCALE GENOMIC DNA]</scope>
</reference>
<keyword evidence="5 11" id="KW-0808">Transferase</keyword>
<evidence type="ECO:0000313" key="15">
    <source>
        <dbReference type="Proteomes" id="UP001642483"/>
    </source>
</evidence>
<dbReference type="InterPro" id="IPR055270">
    <property type="entry name" value="Glyco_tran_10_C"/>
</dbReference>